<dbReference type="OrthoDB" id="1641903at2759"/>
<dbReference type="GeneID" id="20251847"/>
<gene>
    <name evidence="1" type="ORF">LOTGIDRAFT_67954</name>
</gene>
<name>V4AMP0_LOTGI</name>
<sequence length="93" mass="10392">SGSMDADQVLKVALGTPMFLGGVVALILDNTVRGTLEERGMLAWRDSHSGSTGENKQQQRHNPLSVEEVYSVPYIQSLYKFWPCLDKLPFLPR</sequence>
<evidence type="ECO:0000313" key="2">
    <source>
        <dbReference type="Proteomes" id="UP000030746"/>
    </source>
</evidence>
<proteinExistence type="predicted"/>
<feature type="non-terminal residue" evidence="1">
    <location>
        <position position="1"/>
    </location>
</feature>
<protein>
    <submittedName>
        <fullName evidence="1">Uncharacterized protein</fullName>
    </submittedName>
</protein>
<dbReference type="HOGENOM" id="CLU_2405679_0_0_1"/>
<dbReference type="STRING" id="225164.V4AMP0"/>
<dbReference type="Proteomes" id="UP000030746">
    <property type="component" value="Unassembled WGS sequence"/>
</dbReference>
<reference evidence="1 2" key="1">
    <citation type="journal article" date="2013" name="Nature">
        <title>Insights into bilaterian evolution from three spiralian genomes.</title>
        <authorList>
            <person name="Simakov O."/>
            <person name="Marletaz F."/>
            <person name="Cho S.J."/>
            <person name="Edsinger-Gonzales E."/>
            <person name="Havlak P."/>
            <person name="Hellsten U."/>
            <person name="Kuo D.H."/>
            <person name="Larsson T."/>
            <person name="Lv J."/>
            <person name="Arendt D."/>
            <person name="Savage R."/>
            <person name="Osoegawa K."/>
            <person name="de Jong P."/>
            <person name="Grimwood J."/>
            <person name="Chapman J.A."/>
            <person name="Shapiro H."/>
            <person name="Aerts A."/>
            <person name="Otillar R.P."/>
            <person name="Terry A.Y."/>
            <person name="Boore J.L."/>
            <person name="Grigoriev I.V."/>
            <person name="Lindberg D.R."/>
            <person name="Seaver E.C."/>
            <person name="Weisblat D.A."/>
            <person name="Putnam N.H."/>
            <person name="Rokhsar D.S."/>
        </authorList>
    </citation>
    <scope>NUCLEOTIDE SEQUENCE [LARGE SCALE GENOMIC DNA]</scope>
</reference>
<accession>V4AMP0</accession>
<organism evidence="1 2">
    <name type="scientific">Lottia gigantea</name>
    <name type="common">Giant owl limpet</name>
    <dbReference type="NCBI Taxonomy" id="225164"/>
    <lineage>
        <taxon>Eukaryota</taxon>
        <taxon>Metazoa</taxon>
        <taxon>Spiralia</taxon>
        <taxon>Lophotrochozoa</taxon>
        <taxon>Mollusca</taxon>
        <taxon>Gastropoda</taxon>
        <taxon>Patellogastropoda</taxon>
        <taxon>Lottioidea</taxon>
        <taxon>Lottiidae</taxon>
        <taxon>Lottia</taxon>
    </lineage>
</organism>
<keyword evidence="2" id="KW-1185">Reference proteome</keyword>
<feature type="non-terminal residue" evidence="1">
    <location>
        <position position="93"/>
    </location>
</feature>
<dbReference type="RefSeq" id="XP_009050869.1">
    <property type="nucleotide sequence ID" value="XM_009052621.1"/>
</dbReference>
<dbReference type="EMBL" id="KB201262">
    <property type="protein sequence ID" value="ESO98412.1"/>
    <property type="molecule type" value="Genomic_DNA"/>
</dbReference>
<dbReference type="CTD" id="20251847"/>
<dbReference type="KEGG" id="lgi:LOTGIDRAFT_67954"/>
<evidence type="ECO:0000313" key="1">
    <source>
        <dbReference type="EMBL" id="ESO98412.1"/>
    </source>
</evidence>
<dbReference type="AlphaFoldDB" id="V4AMP0"/>